<organism evidence="4 5">
    <name type="scientific">Serendipita indica (strain DSM 11827)</name>
    <name type="common">Root endophyte fungus</name>
    <name type="synonym">Piriformospora indica</name>
    <dbReference type="NCBI Taxonomy" id="1109443"/>
    <lineage>
        <taxon>Eukaryota</taxon>
        <taxon>Fungi</taxon>
        <taxon>Dikarya</taxon>
        <taxon>Basidiomycota</taxon>
        <taxon>Agaricomycotina</taxon>
        <taxon>Agaricomycetes</taxon>
        <taxon>Sebacinales</taxon>
        <taxon>Serendipitaceae</taxon>
        <taxon>Serendipita</taxon>
    </lineage>
</organism>
<dbReference type="GO" id="GO:0008270">
    <property type="term" value="F:zinc ion binding"/>
    <property type="evidence" value="ECO:0007669"/>
    <property type="project" value="UniProtKB-KW"/>
</dbReference>
<evidence type="ECO:0000313" key="4">
    <source>
        <dbReference type="EMBL" id="CCA69117.1"/>
    </source>
</evidence>
<dbReference type="EMBL" id="CAFZ01000047">
    <property type="protein sequence ID" value="CCA69117.1"/>
    <property type="molecule type" value="Genomic_DNA"/>
</dbReference>
<keyword evidence="5" id="KW-1185">Reference proteome</keyword>
<feature type="domain" description="C3H1-type" evidence="3">
    <location>
        <begin position="39"/>
        <end position="65"/>
    </location>
</feature>
<feature type="compositionally biased region" description="Polar residues" evidence="2">
    <location>
        <begin position="393"/>
        <end position="404"/>
    </location>
</feature>
<keyword evidence="1" id="KW-0862">Zinc</keyword>
<feature type="region of interest" description="Disordered" evidence="2">
    <location>
        <begin position="459"/>
        <end position="484"/>
    </location>
</feature>
<dbReference type="PROSITE" id="PS50103">
    <property type="entry name" value="ZF_C3H1"/>
    <property type="match status" value="2"/>
</dbReference>
<dbReference type="HOGENOM" id="CLU_501691_0_0_1"/>
<feature type="region of interest" description="Disordered" evidence="2">
    <location>
        <begin position="306"/>
        <end position="423"/>
    </location>
</feature>
<evidence type="ECO:0000313" key="5">
    <source>
        <dbReference type="Proteomes" id="UP000007148"/>
    </source>
</evidence>
<evidence type="ECO:0000259" key="3">
    <source>
        <dbReference type="PROSITE" id="PS50103"/>
    </source>
</evidence>
<feature type="zinc finger region" description="C3H1-type" evidence="1">
    <location>
        <begin position="7"/>
        <end position="33"/>
    </location>
</feature>
<dbReference type="InterPro" id="IPR000571">
    <property type="entry name" value="Znf_CCCH"/>
</dbReference>
<protein>
    <recommendedName>
        <fullName evidence="3">C3H1-type domain-containing protein</fullName>
    </recommendedName>
</protein>
<sequence length="484" mass="52856">MLLSSTANSAIPCLRFNNEKCNNETCSFSHSPDSFSLSSGGPNVCLLFLTDRCIGDTCRYSHRLEHLDWTPDEVQMAVKDHLLVIDMYLQGLQRFESSAAPGVPLVQASMNTSQHVAPPLPGSVEEVWPTPPRSNSHEDECGTGANNLELGDTEEANHDYLMSTVAHSDSSRPTPPVQTLNPRAPSFVPSFVVGQGEIPSEKAPEQALNPYSSGYAHGYIPVTSPETEEEHLEGTTHPDHQGYTETPENAPVEELRADDQADTVQHGATEADINGWVPRGPSNVGWDDPPIASIATGDGTQEPWRMNFHGQWDANPPVDAWQNPAAISGSAEPQAPTMHTQPDKKGKKYDRQSRNSQSKLQSKAKTQLPPSNRTNAKTQHLGFRKARKDRTSLQKSLPSSPFSTVHTETPPPPVEKPPHLTEEKMDLNLYRKYQLPDIPGCVKPSVEKELEIIAANAAASRANSSSNTPKHSPGGFGHDLSTVW</sequence>
<keyword evidence="1" id="KW-0863">Zinc-finger</keyword>
<accession>G4TCR5</accession>
<keyword evidence="1" id="KW-0479">Metal-binding</keyword>
<evidence type="ECO:0000256" key="2">
    <source>
        <dbReference type="SAM" id="MobiDB-lite"/>
    </source>
</evidence>
<feature type="region of interest" description="Disordered" evidence="2">
    <location>
        <begin position="225"/>
        <end position="246"/>
    </location>
</feature>
<dbReference type="Gene3D" id="3.30.1370.210">
    <property type="match status" value="1"/>
</dbReference>
<feature type="zinc finger region" description="C3H1-type" evidence="1">
    <location>
        <begin position="39"/>
        <end position="65"/>
    </location>
</feature>
<evidence type="ECO:0000256" key="1">
    <source>
        <dbReference type="PROSITE-ProRule" id="PRU00723"/>
    </source>
</evidence>
<dbReference type="Proteomes" id="UP000007148">
    <property type="component" value="Unassembled WGS sequence"/>
</dbReference>
<dbReference type="AlphaFoldDB" id="G4TCR5"/>
<feature type="domain" description="C3H1-type" evidence="3">
    <location>
        <begin position="7"/>
        <end position="33"/>
    </location>
</feature>
<feature type="compositionally biased region" description="Basic and acidic residues" evidence="2">
    <location>
        <begin position="341"/>
        <end position="353"/>
    </location>
</feature>
<proteinExistence type="predicted"/>
<feature type="compositionally biased region" description="Basic and acidic residues" evidence="2">
    <location>
        <begin position="232"/>
        <end position="242"/>
    </location>
</feature>
<feature type="compositionally biased region" description="Polar residues" evidence="2">
    <location>
        <begin position="354"/>
        <end position="378"/>
    </location>
</feature>
<dbReference type="InParanoid" id="G4TCR5"/>
<reference evidence="4 5" key="1">
    <citation type="journal article" date="2011" name="PLoS Pathog.">
        <title>Endophytic Life Strategies Decoded by Genome and Transcriptome Analyses of the Mutualistic Root Symbiont Piriformospora indica.</title>
        <authorList>
            <person name="Zuccaro A."/>
            <person name="Lahrmann U."/>
            <person name="Guldener U."/>
            <person name="Langen G."/>
            <person name="Pfiffi S."/>
            <person name="Biedenkopf D."/>
            <person name="Wong P."/>
            <person name="Samans B."/>
            <person name="Grimm C."/>
            <person name="Basiewicz M."/>
            <person name="Murat C."/>
            <person name="Martin F."/>
            <person name="Kogel K.H."/>
        </authorList>
    </citation>
    <scope>NUCLEOTIDE SEQUENCE [LARGE SCALE GENOMIC DNA]</scope>
    <source>
        <strain evidence="4 5">DSM 11827</strain>
    </source>
</reference>
<comment type="caution">
    <text evidence="4">The sequence shown here is derived from an EMBL/GenBank/DDBJ whole genome shotgun (WGS) entry which is preliminary data.</text>
</comment>
<name>G4TCR5_SERID</name>
<gene>
    <name evidence="4" type="ORF">PIIN_03017</name>
</gene>